<feature type="compositionally biased region" description="Polar residues" evidence="1">
    <location>
        <begin position="36"/>
        <end position="47"/>
    </location>
</feature>
<dbReference type="AlphaFoldDB" id="A0A1D7XPE5"/>
<geneLocation type="plasmid" evidence="4">
    <name>pct2</name>
</geneLocation>
<dbReference type="RefSeq" id="WP_069681158.1">
    <property type="nucleotide sequence ID" value="NZ_CP017255.2"/>
</dbReference>
<dbReference type="KEGG" id="ctae:BGI42_14935"/>
<feature type="compositionally biased region" description="Low complexity" evidence="1">
    <location>
        <begin position="48"/>
        <end position="80"/>
    </location>
</feature>
<gene>
    <name evidence="3" type="ORF">BGI42_14935</name>
</gene>
<keyword evidence="2" id="KW-0732">Signal</keyword>
<name>A0A1D7XPE5_9CLOT</name>
<organism evidence="3 4">
    <name type="scientific">Clostridium taeniosporum</name>
    <dbReference type="NCBI Taxonomy" id="394958"/>
    <lineage>
        <taxon>Bacteria</taxon>
        <taxon>Bacillati</taxon>
        <taxon>Bacillota</taxon>
        <taxon>Clostridia</taxon>
        <taxon>Eubacteriales</taxon>
        <taxon>Clostridiaceae</taxon>
        <taxon>Clostridium</taxon>
    </lineage>
</organism>
<keyword evidence="3" id="KW-0614">Plasmid</keyword>
<evidence type="ECO:0000313" key="3">
    <source>
        <dbReference type="EMBL" id="AOR25039.1"/>
    </source>
</evidence>
<feature type="region of interest" description="Disordered" evidence="1">
    <location>
        <begin position="25"/>
        <end position="140"/>
    </location>
</feature>
<evidence type="ECO:0008006" key="5">
    <source>
        <dbReference type="Google" id="ProtNLM"/>
    </source>
</evidence>
<feature type="chain" id="PRO_5039201758" description="Lipoprotein" evidence="2">
    <location>
        <begin position="21"/>
        <end position="273"/>
    </location>
</feature>
<proteinExistence type="predicted"/>
<reference evidence="4" key="1">
    <citation type="submission" date="2016-09" db="EMBL/GenBank/DDBJ databases">
        <title>Genomics of Clostridium taeniosporum, an organism which forms endospores with ribbon-like appendages.</title>
        <authorList>
            <person name="Walker J.R."/>
        </authorList>
    </citation>
    <scope>NUCLEOTIDE SEQUENCE [LARGE SCALE GENOMIC DNA]</scope>
    <source>
        <strain evidence="4">1/k</strain>
        <plasmid evidence="4">Plasmid pct2</plasmid>
    </source>
</reference>
<accession>A0A1D7XPE5</accession>
<sequence length="273" mass="30407">MKRKAILCLVLIGLTSFNFIGCTSSNKDITPKNEQQENISTESSKTDNNTSDTKLTETTTNKGNNTSSNSDAKNANSNTNKSKDKNSTETKVNTNATTNKTASSSTASKDTNITVDNDSNSTNNNASSQNNTKETRSDEKSFYGNWQITRVVRHSRIVALPDESKFIGQIMNFSNNEAKFVDIDIKIDNDQTKIIPIYFPNPKYTITNKTKKEFIRECRCDPSELGIDSDTITFFTAETTSKKPKTSPSIIVKDNDTLIYINQGVDFELKRVV</sequence>
<feature type="signal peptide" evidence="2">
    <location>
        <begin position="1"/>
        <end position="20"/>
    </location>
</feature>
<feature type="compositionally biased region" description="Low complexity" evidence="1">
    <location>
        <begin position="89"/>
        <end position="132"/>
    </location>
</feature>
<evidence type="ECO:0000313" key="4">
    <source>
        <dbReference type="Proteomes" id="UP000094652"/>
    </source>
</evidence>
<protein>
    <recommendedName>
        <fullName evidence="5">Lipoprotein</fullName>
    </recommendedName>
</protein>
<evidence type="ECO:0000256" key="2">
    <source>
        <dbReference type="SAM" id="SignalP"/>
    </source>
</evidence>
<dbReference type="Proteomes" id="UP000094652">
    <property type="component" value="Plasmid pCt2"/>
</dbReference>
<keyword evidence="4" id="KW-1185">Reference proteome</keyword>
<dbReference type="EMBL" id="CP017255">
    <property type="protein sequence ID" value="AOR25039.1"/>
    <property type="molecule type" value="Genomic_DNA"/>
</dbReference>
<evidence type="ECO:0000256" key="1">
    <source>
        <dbReference type="SAM" id="MobiDB-lite"/>
    </source>
</evidence>